<dbReference type="InterPro" id="IPR006103">
    <property type="entry name" value="Glyco_hydro_2_cat"/>
</dbReference>
<dbReference type="Pfam" id="PF00703">
    <property type="entry name" value="Glyco_hydro_2"/>
    <property type="match status" value="1"/>
</dbReference>
<accession>A0A2C5YPR6</accession>
<protein>
    <recommendedName>
        <fullName evidence="10">Glycoside hydrolase family 2 immunoglobulin-like beta-sandwich domain-containing protein</fullName>
    </recommendedName>
</protein>
<organism evidence="8 9">
    <name type="scientific">Ophiocordyceps australis</name>
    <dbReference type="NCBI Taxonomy" id="1399860"/>
    <lineage>
        <taxon>Eukaryota</taxon>
        <taxon>Fungi</taxon>
        <taxon>Dikarya</taxon>
        <taxon>Ascomycota</taxon>
        <taxon>Pezizomycotina</taxon>
        <taxon>Sordariomycetes</taxon>
        <taxon>Hypocreomycetidae</taxon>
        <taxon>Hypocreales</taxon>
        <taxon>Ophiocordycipitaceae</taxon>
        <taxon>Ophiocordyceps</taxon>
    </lineage>
</organism>
<comment type="similarity">
    <text evidence="1">Belongs to the glycosyl hydrolase 2 family.</text>
</comment>
<dbReference type="OrthoDB" id="408320at2759"/>
<dbReference type="Pfam" id="PF02837">
    <property type="entry name" value="Glyco_hydro_2_N"/>
    <property type="match status" value="1"/>
</dbReference>
<feature type="signal peptide" evidence="4">
    <location>
        <begin position="1"/>
        <end position="20"/>
    </location>
</feature>
<dbReference type="SUPFAM" id="SSF49785">
    <property type="entry name" value="Galactose-binding domain-like"/>
    <property type="match status" value="1"/>
</dbReference>
<dbReference type="PANTHER" id="PTHR42732:SF2">
    <property type="entry name" value="BETA-MANNOSIDASE"/>
    <property type="match status" value="1"/>
</dbReference>
<dbReference type="AlphaFoldDB" id="A0A2C5YPR6"/>
<evidence type="ECO:0000256" key="3">
    <source>
        <dbReference type="ARBA" id="ARBA00023295"/>
    </source>
</evidence>
<dbReference type="InterPro" id="IPR008979">
    <property type="entry name" value="Galactose-bd-like_sf"/>
</dbReference>
<gene>
    <name evidence="8" type="ORF">CDD82_7654</name>
</gene>
<dbReference type="GO" id="GO:0004553">
    <property type="term" value="F:hydrolase activity, hydrolyzing O-glycosyl compounds"/>
    <property type="evidence" value="ECO:0007669"/>
    <property type="project" value="InterPro"/>
</dbReference>
<evidence type="ECO:0000313" key="9">
    <source>
        <dbReference type="Proteomes" id="UP000224854"/>
    </source>
</evidence>
<dbReference type="InterPro" id="IPR006104">
    <property type="entry name" value="Glyco_hydro_2_N"/>
</dbReference>
<reference evidence="8 9" key="1">
    <citation type="submission" date="2017-06" db="EMBL/GenBank/DDBJ databases">
        <title>Ant-infecting Ophiocordyceps genomes reveal a high diversity of potential behavioral manipulation genes and a possible major role for enterotoxins.</title>
        <authorList>
            <person name="De Bekker C."/>
            <person name="Evans H.C."/>
            <person name="Brachmann A."/>
            <person name="Hughes D.P."/>
        </authorList>
    </citation>
    <scope>NUCLEOTIDE SEQUENCE [LARGE SCALE GENOMIC DNA]</scope>
    <source>
        <strain evidence="8 9">1348a</strain>
    </source>
</reference>
<keyword evidence="2" id="KW-0378">Hydrolase</keyword>
<dbReference type="Proteomes" id="UP000224854">
    <property type="component" value="Unassembled WGS sequence"/>
</dbReference>
<dbReference type="InterPro" id="IPR006102">
    <property type="entry name" value="Ig-like_GH2"/>
</dbReference>
<keyword evidence="3" id="KW-0326">Glycosidase</keyword>
<evidence type="ECO:0000256" key="4">
    <source>
        <dbReference type="SAM" id="SignalP"/>
    </source>
</evidence>
<evidence type="ECO:0000259" key="7">
    <source>
        <dbReference type="Pfam" id="PF02837"/>
    </source>
</evidence>
<dbReference type="Pfam" id="PF02836">
    <property type="entry name" value="Glyco_hydro_2_C"/>
    <property type="match status" value="1"/>
</dbReference>
<dbReference type="InterPro" id="IPR013783">
    <property type="entry name" value="Ig-like_fold"/>
</dbReference>
<dbReference type="InterPro" id="IPR051913">
    <property type="entry name" value="GH2_Domain-Containing"/>
</dbReference>
<dbReference type="SUPFAM" id="SSF49303">
    <property type="entry name" value="beta-Galactosidase/glucuronidase domain"/>
    <property type="match status" value="1"/>
</dbReference>
<keyword evidence="9" id="KW-1185">Reference proteome</keyword>
<sequence length="622" mass="70447">MHLTPAALGYAALLIGLCQAQQQLEKRAPTPYKVQKPPLDTDWTYKVGTDPWPEYPRPQLRRNEWQSLNGIWTFQGLKGNEEDLEALGSIAPEREILIPSCIESGLSGIQELNITNMWFERQFEVPKEWSNKTILLNFEAVDYETSVFVNNVKVGSHVGGYFRFSIDITANVKHGQENRLLVAVYDPTDMDVIPVGKQTVNPRHIWYRPCSGIWQSVWMEAVAPNYITKLDVSAGMDGVVNFKASSSRGSPTSLSFSVMDASGKVVATACAKSDTDSKVVVKDPLLWTPDSPHLYNISVTMGQDKVDSYTGFRTISAGRVNDVQRPLLNGRFTFMFGTLDQGYWPDGIYTPPNREAMIYDLKLLKSLGFNTIRKHIKVEPALFYQACDELGLMVIQDMPSLPDDHRRPPNAAQQLEFERQLELLINQLKSYTSIVTWIIYNEGWGQLRHAPYPEEKLSKKVRSLDPTRLIDSVTGWHDHGFGDFSDNHHYANPQCGTPFSSIDSSPYDEARIGFQGEFGGIGHVVDKHIWNVQDAIDTINQTYEISLDLDAYNYRAHVVLRELREQVELYACSGGLWTQTTDVEGEVNGLYTYDRRVLRPYIKQWRDDIQSLYEAARGRGGA</sequence>
<dbReference type="SUPFAM" id="SSF51445">
    <property type="entry name" value="(Trans)glycosidases"/>
    <property type="match status" value="1"/>
</dbReference>
<feature type="domain" description="Glycosyl hydrolases family 2 sugar binding" evidence="7">
    <location>
        <begin position="115"/>
        <end position="194"/>
    </location>
</feature>
<evidence type="ECO:0000256" key="2">
    <source>
        <dbReference type="ARBA" id="ARBA00022801"/>
    </source>
</evidence>
<dbReference type="Gene3D" id="2.60.40.10">
    <property type="entry name" value="Immunoglobulins"/>
    <property type="match status" value="1"/>
</dbReference>
<evidence type="ECO:0008006" key="10">
    <source>
        <dbReference type="Google" id="ProtNLM"/>
    </source>
</evidence>
<keyword evidence="4" id="KW-0732">Signal</keyword>
<feature type="domain" description="Glycoside hydrolase family 2 catalytic" evidence="6">
    <location>
        <begin position="355"/>
        <end position="485"/>
    </location>
</feature>
<name>A0A2C5YPR6_9HYPO</name>
<feature type="domain" description="Glycoside hydrolase family 2 immunoglobulin-like beta-sandwich" evidence="5">
    <location>
        <begin position="236"/>
        <end position="313"/>
    </location>
</feature>
<evidence type="ECO:0000256" key="1">
    <source>
        <dbReference type="ARBA" id="ARBA00007401"/>
    </source>
</evidence>
<evidence type="ECO:0000313" key="8">
    <source>
        <dbReference type="EMBL" id="PHH69603.1"/>
    </source>
</evidence>
<evidence type="ECO:0000259" key="6">
    <source>
        <dbReference type="Pfam" id="PF02836"/>
    </source>
</evidence>
<comment type="caution">
    <text evidence="8">The sequence shown here is derived from an EMBL/GenBank/DDBJ whole genome shotgun (WGS) entry which is preliminary data.</text>
</comment>
<evidence type="ECO:0000259" key="5">
    <source>
        <dbReference type="Pfam" id="PF00703"/>
    </source>
</evidence>
<dbReference type="Gene3D" id="2.60.120.260">
    <property type="entry name" value="Galactose-binding domain-like"/>
    <property type="match status" value="1"/>
</dbReference>
<feature type="chain" id="PRO_5012541673" description="Glycoside hydrolase family 2 immunoglobulin-like beta-sandwich domain-containing protein" evidence="4">
    <location>
        <begin position="21"/>
        <end position="622"/>
    </location>
</feature>
<dbReference type="PANTHER" id="PTHR42732">
    <property type="entry name" value="BETA-GALACTOSIDASE"/>
    <property type="match status" value="1"/>
</dbReference>
<dbReference type="InterPro" id="IPR017853">
    <property type="entry name" value="GH"/>
</dbReference>
<dbReference type="GO" id="GO:0005975">
    <property type="term" value="P:carbohydrate metabolic process"/>
    <property type="evidence" value="ECO:0007669"/>
    <property type="project" value="InterPro"/>
</dbReference>
<proteinExistence type="inferred from homology"/>
<dbReference type="EMBL" id="NJEU01000912">
    <property type="protein sequence ID" value="PHH69603.1"/>
    <property type="molecule type" value="Genomic_DNA"/>
</dbReference>
<dbReference type="Gene3D" id="3.20.20.80">
    <property type="entry name" value="Glycosidases"/>
    <property type="match status" value="1"/>
</dbReference>
<dbReference type="InterPro" id="IPR036156">
    <property type="entry name" value="Beta-gal/glucu_dom_sf"/>
</dbReference>